<name>A0A6A5ZFM4_9PLEO</name>
<dbReference type="Proteomes" id="UP000799770">
    <property type="component" value="Unassembled WGS sequence"/>
</dbReference>
<gene>
    <name evidence="2" type="ORF">BDV96DRAFT_644242</name>
</gene>
<dbReference type="OrthoDB" id="3783760at2759"/>
<evidence type="ECO:0000256" key="1">
    <source>
        <dbReference type="SAM" id="SignalP"/>
    </source>
</evidence>
<sequence length="167" mass="17258">MSVLTLAALLSSTTLAAPAGSKHNVYLVHCDPQDCPIGLCDPGDFTIAAAAYFANGPVTEGTTRVSTPTSLGRLSDGILKWEGTSRSVRLGTAGTLKSNIPTSARTAAKGDLAGDATLGTEEFVCFKDGSTKFAISNDGDRYTCTTDYWCGSVDAGSTTTPAGPRKR</sequence>
<protein>
    <recommendedName>
        <fullName evidence="4">Cell wall protein PhiA</fullName>
    </recommendedName>
</protein>
<accession>A0A6A5ZFM4</accession>
<evidence type="ECO:0000313" key="2">
    <source>
        <dbReference type="EMBL" id="KAF2117904.1"/>
    </source>
</evidence>
<reference evidence="2" key="1">
    <citation type="journal article" date="2020" name="Stud. Mycol.">
        <title>101 Dothideomycetes genomes: a test case for predicting lifestyles and emergence of pathogens.</title>
        <authorList>
            <person name="Haridas S."/>
            <person name="Albert R."/>
            <person name="Binder M."/>
            <person name="Bloem J."/>
            <person name="Labutti K."/>
            <person name="Salamov A."/>
            <person name="Andreopoulos B."/>
            <person name="Baker S."/>
            <person name="Barry K."/>
            <person name="Bills G."/>
            <person name="Bluhm B."/>
            <person name="Cannon C."/>
            <person name="Castanera R."/>
            <person name="Culley D."/>
            <person name="Daum C."/>
            <person name="Ezra D."/>
            <person name="Gonzalez J."/>
            <person name="Henrissat B."/>
            <person name="Kuo A."/>
            <person name="Liang C."/>
            <person name="Lipzen A."/>
            <person name="Lutzoni F."/>
            <person name="Magnuson J."/>
            <person name="Mondo S."/>
            <person name="Nolan M."/>
            <person name="Ohm R."/>
            <person name="Pangilinan J."/>
            <person name="Park H.-J."/>
            <person name="Ramirez L."/>
            <person name="Alfaro M."/>
            <person name="Sun H."/>
            <person name="Tritt A."/>
            <person name="Yoshinaga Y."/>
            <person name="Zwiers L.-H."/>
            <person name="Turgeon B."/>
            <person name="Goodwin S."/>
            <person name="Spatafora J."/>
            <person name="Crous P."/>
            <person name="Grigoriev I."/>
        </authorList>
    </citation>
    <scope>NUCLEOTIDE SEQUENCE</scope>
    <source>
        <strain evidence="2">CBS 627.86</strain>
    </source>
</reference>
<proteinExistence type="predicted"/>
<keyword evidence="1" id="KW-0732">Signal</keyword>
<feature type="signal peptide" evidence="1">
    <location>
        <begin position="1"/>
        <end position="16"/>
    </location>
</feature>
<evidence type="ECO:0008006" key="4">
    <source>
        <dbReference type="Google" id="ProtNLM"/>
    </source>
</evidence>
<feature type="chain" id="PRO_5025687654" description="Cell wall protein PhiA" evidence="1">
    <location>
        <begin position="17"/>
        <end position="167"/>
    </location>
</feature>
<organism evidence="2 3">
    <name type="scientific">Lophiotrema nucula</name>
    <dbReference type="NCBI Taxonomy" id="690887"/>
    <lineage>
        <taxon>Eukaryota</taxon>
        <taxon>Fungi</taxon>
        <taxon>Dikarya</taxon>
        <taxon>Ascomycota</taxon>
        <taxon>Pezizomycotina</taxon>
        <taxon>Dothideomycetes</taxon>
        <taxon>Pleosporomycetidae</taxon>
        <taxon>Pleosporales</taxon>
        <taxon>Lophiotremataceae</taxon>
        <taxon>Lophiotrema</taxon>
    </lineage>
</organism>
<keyword evidence="3" id="KW-1185">Reference proteome</keyword>
<dbReference type="EMBL" id="ML977318">
    <property type="protein sequence ID" value="KAF2117904.1"/>
    <property type="molecule type" value="Genomic_DNA"/>
</dbReference>
<evidence type="ECO:0000313" key="3">
    <source>
        <dbReference type="Proteomes" id="UP000799770"/>
    </source>
</evidence>
<dbReference type="AlphaFoldDB" id="A0A6A5ZFM4"/>